<reference evidence="2 3" key="1">
    <citation type="submission" date="2019-06" db="EMBL/GenBank/DDBJ databases">
        <title>Sequencing the genomes of 1000 actinobacteria strains.</title>
        <authorList>
            <person name="Klenk H.-P."/>
        </authorList>
    </citation>
    <scope>NUCLEOTIDE SEQUENCE [LARGE SCALE GENOMIC DNA]</scope>
    <source>
        <strain evidence="2 3">DSM 19828</strain>
    </source>
</reference>
<comment type="caution">
    <text evidence="2">The sequence shown here is derived from an EMBL/GenBank/DDBJ whole genome shotgun (WGS) entry which is preliminary data.</text>
</comment>
<dbReference type="Gene3D" id="3.40.50.720">
    <property type="entry name" value="NAD(P)-binding Rossmann-like Domain"/>
    <property type="match status" value="1"/>
</dbReference>
<dbReference type="InterPro" id="IPR005097">
    <property type="entry name" value="Sacchrp_dh_NADP-bd"/>
</dbReference>
<evidence type="ECO:0000313" key="2">
    <source>
        <dbReference type="EMBL" id="TQJ15302.1"/>
    </source>
</evidence>
<gene>
    <name evidence="2" type="ORF">FB459_2846</name>
</gene>
<dbReference type="InterPro" id="IPR051276">
    <property type="entry name" value="Saccharopine_DH-like_oxidrdct"/>
</dbReference>
<dbReference type="EMBL" id="VFMO01000001">
    <property type="protein sequence ID" value="TQJ15302.1"/>
    <property type="molecule type" value="Genomic_DNA"/>
</dbReference>
<dbReference type="PANTHER" id="PTHR12286:SF5">
    <property type="entry name" value="SACCHAROPINE DEHYDROGENASE-LIKE OXIDOREDUCTASE"/>
    <property type="match status" value="1"/>
</dbReference>
<sequence length="414" mass="43511">MDSRTREFDIVLFGATGFVGELTAAHLAKHAPEGTRIGLAGRSETKLADSRGDLPAAAREWPLLTADSSDPASLKAMVERTKVVITTVGPYASYGLPLVEACADAGTDYVDLTGEVLFHRDAIDALDERANASGARIVPSCGYDSVPSDIGVFVLANAVREAGDGELGDTTTYASMKGGVSGGTVASMMGQVDAIKGDKERRKVVTDKFGLSPDRSAEPSGEWKDSAAVREDAEIGAWTAPFVMATYNTRIVRRSNALAGYPYGRSFRYREVMKTGKGVGGRLTGYGVAAGLGGAVAAMNVGMLRPVVKKVVPAPGTGPSEKARNEGFFKMDIRTTTTTGKKWHSIVAAQGDPGYAATCVMLGEAGLALALQRDELPLPDGRQGGLLTPATALGMPYIERLRAQGFTIEAEPMV</sequence>
<accession>A0A542EIY4</accession>
<proteinExistence type="predicted"/>
<dbReference type="RefSeq" id="WP_141928910.1">
    <property type="nucleotide sequence ID" value="NZ_BAABCI010000007.1"/>
</dbReference>
<keyword evidence="3" id="KW-1185">Reference proteome</keyword>
<dbReference type="PANTHER" id="PTHR12286">
    <property type="entry name" value="SACCHAROPINE DEHYDROGENASE-LIKE OXIDOREDUCTASE"/>
    <property type="match status" value="1"/>
</dbReference>
<evidence type="ECO:0000313" key="3">
    <source>
        <dbReference type="Proteomes" id="UP000320806"/>
    </source>
</evidence>
<dbReference type="OrthoDB" id="4369409at2"/>
<evidence type="ECO:0000259" key="1">
    <source>
        <dbReference type="Pfam" id="PF03435"/>
    </source>
</evidence>
<dbReference type="InterPro" id="IPR036291">
    <property type="entry name" value="NAD(P)-bd_dom_sf"/>
</dbReference>
<feature type="domain" description="Saccharopine dehydrogenase NADP binding" evidence="1">
    <location>
        <begin position="10"/>
        <end position="138"/>
    </location>
</feature>
<dbReference type="SUPFAM" id="SSF51735">
    <property type="entry name" value="NAD(P)-binding Rossmann-fold domains"/>
    <property type="match status" value="1"/>
</dbReference>
<dbReference type="AlphaFoldDB" id="A0A542EIY4"/>
<protein>
    <submittedName>
        <fullName evidence="2">Short subunit dehydrogenase-like uncharacterized protein</fullName>
    </submittedName>
</protein>
<organism evidence="2 3">
    <name type="scientific">Yimella lutea</name>
    <dbReference type="NCBI Taxonomy" id="587872"/>
    <lineage>
        <taxon>Bacteria</taxon>
        <taxon>Bacillati</taxon>
        <taxon>Actinomycetota</taxon>
        <taxon>Actinomycetes</taxon>
        <taxon>Micrococcales</taxon>
        <taxon>Dermacoccaceae</taxon>
        <taxon>Yimella</taxon>
    </lineage>
</organism>
<dbReference type="GO" id="GO:0009247">
    <property type="term" value="P:glycolipid biosynthetic process"/>
    <property type="evidence" value="ECO:0007669"/>
    <property type="project" value="TreeGrafter"/>
</dbReference>
<dbReference type="Pfam" id="PF03435">
    <property type="entry name" value="Sacchrp_dh_NADP"/>
    <property type="match status" value="1"/>
</dbReference>
<name>A0A542EIY4_9MICO</name>
<dbReference type="Proteomes" id="UP000320806">
    <property type="component" value="Unassembled WGS sequence"/>
</dbReference>
<dbReference type="GO" id="GO:0005886">
    <property type="term" value="C:plasma membrane"/>
    <property type="evidence" value="ECO:0007669"/>
    <property type="project" value="TreeGrafter"/>
</dbReference>